<dbReference type="RefSeq" id="WP_130606901.1">
    <property type="nucleotide sequence ID" value="NZ_AP019400.1"/>
</dbReference>
<evidence type="ECO:0000313" key="3">
    <source>
        <dbReference type="Proteomes" id="UP000289856"/>
    </source>
</evidence>
<protein>
    <recommendedName>
        <fullName evidence="4">Lipoprotein</fullName>
    </recommendedName>
</protein>
<dbReference type="OrthoDB" id="2665491at2"/>
<reference evidence="2 3" key="1">
    <citation type="submission" date="2019-01" db="EMBL/GenBank/DDBJ databases">
        <title>Complete genome sequence of Cohnella hallensis HS21 isolated from Korean fir (Abies koreana) rhizospheric soil.</title>
        <authorList>
            <person name="Jiang L."/>
            <person name="Kang S.W."/>
            <person name="Kim S."/>
            <person name="Jung J."/>
            <person name="Kim C.Y."/>
            <person name="Kim D.H."/>
            <person name="Kim S.W."/>
            <person name="Lee J."/>
        </authorList>
    </citation>
    <scope>NUCLEOTIDE SEQUENCE [LARGE SCALE GENOMIC DNA]</scope>
    <source>
        <strain evidence="2 3">HS21</strain>
    </source>
</reference>
<evidence type="ECO:0000313" key="2">
    <source>
        <dbReference type="EMBL" id="BBI32400.1"/>
    </source>
</evidence>
<feature type="chain" id="PRO_5039093955" description="Lipoprotein" evidence="1">
    <location>
        <begin position="23"/>
        <end position="186"/>
    </location>
</feature>
<dbReference type="PROSITE" id="PS51257">
    <property type="entry name" value="PROKAR_LIPOPROTEIN"/>
    <property type="match status" value="1"/>
</dbReference>
<dbReference type="EMBL" id="AP019400">
    <property type="protein sequence ID" value="BBI32400.1"/>
    <property type="molecule type" value="Genomic_DNA"/>
</dbReference>
<evidence type="ECO:0008006" key="4">
    <source>
        <dbReference type="Google" id="ProtNLM"/>
    </source>
</evidence>
<sequence>MKSVLRLTVLVLLISAAVGCSGGSFKPNTFSLSDMCIVKIDNKSKVCYGDTRSQAEKVLGSGTKSVFGYDYDFGVSLGFRDDKVVLLSFDEDAKGVYRTARGAKIGILKSDVEKLYGDKYAGEDGEYLHYLYDSKGNEFISEVPPGWVETDYDVGVNTFVLQVYFDDNGYTNQIELIDYLYSMIAE</sequence>
<dbReference type="AlphaFoldDB" id="A0A3T1D2S3"/>
<keyword evidence="1" id="KW-0732">Signal</keyword>
<proteinExistence type="predicted"/>
<accession>A0A3T1D2S3</accession>
<organism evidence="2 3">
    <name type="scientific">Cohnella abietis</name>
    <dbReference type="NCBI Taxonomy" id="2507935"/>
    <lineage>
        <taxon>Bacteria</taxon>
        <taxon>Bacillati</taxon>
        <taxon>Bacillota</taxon>
        <taxon>Bacilli</taxon>
        <taxon>Bacillales</taxon>
        <taxon>Paenibacillaceae</taxon>
        <taxon>Cohnella</taxon>
    </lineage>
</organism>
<gene>
    <name evidence="2" type="ORF">KCTCHS21_17990</name>
</gene>
<dbReference type="Proteomes" id="UP000289856">
    <property type="component" value="Chromosome"/>
</dbReference>
<evidence type="ECO:0000256" key="1">
    <source>
        <dbReference type="SAM" id="SignalP"/>
    </source>
</evidence>
<keyword evidence="3" id="KW-1185">Reference proteome</keyword>
<name>A0A3T1D2S3_9BACL</name>
<dbReference type="KEGG" id="cohn:KCTCHS21_17990"/>
<feature type="signal peptide" evidence="1">
    <location>
        <begin position="1"/>
        <end position="22"/>
    </location>
</feature>